<sequence length="90" mass="9502">MELGRLLAGWTQFYRACTHEGGLTETVAAPNKTQARRDLKIDDVPRKILGFENKCCSGVLGSVVSLEAVVGPPAVLVVSHTLTGRPAAVG</sequence>
<protein>
    <submittedName>
        <fullName evidence="1">Uncharacterized protein</fullName>
    </submittedName>
</protein>
<dbReference type="AlphaFoldDB" id="A0A4Y2DY76"/>
<evidence type="ECO:0000313" key="1">
    <source>
        <dbReference type="EMBL" id="GBM21833.1"/>
    </source>
</evidence>
<name>A0A4Y2DY76_ARAVE</name>
<organism evidence="1 2">
    <name type="scientific">Araneus ventricosus</name>
    <name type="common">Orbweaver spider</name>
    <name type="synonym">Epeira ventricosa</name>
    <dbReference type="NCBI Taxonomy" id="182803"/>
    <lineage>
        <taxon>Eukaryota</taxon>
        <taxon>Metazoa</taxon>
        <taxon>Ecdysozoa</taxon>
        <taxon>Arthropoda</taxon>
        <taxon>Chelicerata</taxon>
        <taxon>Arachnida</taxon>
        <taxon>Araneae</taxon>
        <taxon>Araneomorphae</taxon>
        <taxon>Entelegynae</taxon>
        <taxon>Araneoidea</taxon>
        <taxon>Araneidae</taxon>
        <taxon>Araneus</taxon>
    </lineage>
</organism>
<proteinExistence type="predicted"/>
<reference evidence="1 2" key="1">
    <citation type="journal article" date="2019" name="Sci. Rep.">
        <title>Orb-weaving spider Araneus ventricosus genome elucidates the spidroin gene catalogue.</title>
        <authorList>
            <person name="Kono N."/>
            <person name="Nakamura H."/>
            <person name="Ohtoshi R."/>
            <person name="Moran D.A.P."/>
            <person name="Shinohara A."/>
            <person name="Yoshida Y."/>
            <person name="Fujiwara M."/>
            <person name="Mori M."/>
            <person name="Tomita M."/>
            <person name="Arakawa K."/>
        </authorList>
    </citation>
    <scope>NUCLEOTIDE SEQUENCE [LARGE SCALE GENOMIC DNA]</scope>
</reference>
<keyword evidence="2" id="KW-1185">Reference proteome</keyword>
<gene>
    <name evidence="1" type="ORF">AVEN_32829_1</name>
</gene>
<dbReference type="EMBL" id="BGPR01000468">
    <property type="protein sequence ID" value="GBM21833.1"/>
    <property type="molecule type" value="Genomic_DNA"/>
</dbReference>
<evidence type="ECO:0000313" key="2">
    <source>
        <dbReference type="Proteomes" id="UP000499080"/>
    </source>
</evidence>
<comment type="caution">
    <text evidence="1">The sequence shown here is derived from an EMBL/GenBank/DDBJ whole genome shotgun (WGS) entry which is preliminary data.</text>
</comment>
<dbReference type="Proteomes" id="UP000499080">
    <property type="component" value="Unassembled WGS sequence"/>
</dbReference>
<accession>A0A4Y2DY76</accession>